<dbReference type="GeneID" id="20091455"/>
<gene>
    <name evidence="1" type="ORF">H310_14405</name>
</gene>
<dbReference type="VEuPathDB" id="FungiDB:H310_14405"/>
<dbReference type="AlphaFoldDB" id="A0A024TAB8"/>
<dbReference type="EMBL" id="KI914019">
    <property type="protein sequence ID" value="ETV90919.1"/>
    <property type="molecule type" value="Genomic_DNA"/>
</dbReference>
<dbReference type="RefSeq" id="XP_008880484.1">
    <property type="nucleotide sequence ID" value="XM_008882262.1"/>
</dbReference>
<protein>
    <submittedName>
        <fullName evidence="1">Uncharacterized protein</fullName>
    </submittedName>
</protein>
<reference evidence="1" key="1">
    <citation type="submission" date="2013-12" db="EMBL/GenBank/DDBJ databases">
        <title>The Genome Sequence of Aphanomyces invadans NJM9701.</title>
        <authorList>
            <consortium name="The Broad Institute Genomics Platform"/>
            <person name="Russ C."/>
            <person name="Tyler B."/>
            <person name="van West P."/>
            <person name="Dieguez-Uribeondo J."/>
            <person name="Young S.K."/>
            <person name="Zeng Q."/>
            <person name="Gargeya S."/>
            <person name="Fitzgerald M."/>
            <person name="Abouelleil A."/>
            <person name="Alvarado L."/>
            <person name="Chapman S.B."/>
            <person name="Gainer-Dewar J."/>
            <person name="Goldberg J."/>
            <person name="Griggs A."/>
            <person name="Gujja S."/>
            <person name="Hansen M."/>
            <person name="Howarth C."/>
            <person name="Imamovic A."/>
            <person name="Ireland A."/>
            <person name="Larimer J."/>
            <person name="McCowan C."/>
            <person name="Murphy C."/>
            <person name="Pearson M."/>
            <person name="Poon T.W."/>
            <person name="Priest M."/>
            <person name="Roberts A."/>
            <person name="Saif S."/>
            <person name="Shea T."/>
            <person name="Sykes S."/>
            <person name="Wortman J."/>
            <person name="Nusbaum C."/>
            <person name="Birren B."/>
        </authorList>
    </citation>
    <scope>NUCLEOTIDE SEQUENCE [LARGE SCALE GENOMIC DNA]</scope>
    <source>
        <strain evidence="1">NJM9701</strain>
    </source>
</reference>
<accession>A0A024TAB8</accession>
<organism evidence="1">
    <name type="scientific">Aphanomyces invadans</name>
    <dbReference type="NCBI Taxonomy" id="157072"/>
    <lineage>
        <taxon>Eukaryota</taxon>
        <taxon>Sar</taxon>
        <taxon>Stramenopiles</taxon>
        <taxon>Oomycota</taxon>
        <taxon>Saprolegniomycetes</taxon>
        <taxon>Saprolegniales</taxon>
        <taxon>Verrucalvaceae</taxon>
        <taxon>Aphanomyces</taxon>
    </lineage>
</organism>
<name>A0A024TAB8_9STRA</name>
<evidence type="ECO:0000313" key="1">
    <source>
        <dbReference type="EMBL" id="ETV90919.1"/>
    </source>
</evidence>
<proteinExistence type="predicted"/>
<sequence>MIADKQTLGLKHRTLFPPLLRHVVFCAFQSIVCYEQLILEPSILLSQLFDFIVTCCVGGTCLHLSVFNDTVMWHIFVHITWEALIMYQVFGGRHLHNACLPERVPAIHFDVVVHAESGCEPDVLQRPSQATAAAVRALRCHLGFQA</sequence>